<name>A0A081AV91_PHYNI</name>
<comment type="caution">
    <text evidence="1">The sequence shown here is derived from an EMBL/GenBank/DDBJ whole genome shotgun (WGS) entry which is preliminary data.</text>
</comment>
<dbReference type="Proteomes" id="UP000028582">
    <property type="component" value="Unassembled WGS sequence"/>
</dbReference>
<dbReference type="EMBL" id="ANJA01000635">
    <property type="protein sequence ID" value="ETO82802.1"/>
    <property type="molecule type" value="Genomic_DNA"/>
</dbReference>
<organism evidence="1 2">
    <name type="scientific">Phytophthora nicotianae P1976</name>
    <dbReference type="NCBI Taxonomy" id="1317066"/>
    <lineage>
        <taxon>Eukaryota</taxon>
        <taxon>Sar</taxon>
        <taxon>Stramenopiles</taxon>
        <taxon>Oomycota</taxon>
        <taxon>Peronosporomycetes</taxon>
        <taxon>Peronosporales</taxon>
        <taxon>Peronosporaceae</taxon>
        <taxon>Phytophthora</taxon>
    </lineage>
</organism>
<evidence type="ECO:0000313" key="2">
    <source>
        <dbReference type="Proteomes" id="UP000028582"/>
    </source>
</evidence>
<proteinExistence type="predicted"/>
<dbReference type="AlphaFoldDB" id="A0A081AV91"/>
<sequence>MTRRLAFRRSCVPQEEERKALRANRFLSVDGIRVTVQTLVDMLKEPSAAQSGRVVRRLHEVETVAIK</sequence>
<evidence type="ECO:0000313" key="1">
    <source>
        <dbReference type="EMBL" id="ETO82802.1"/>
    </source>
</evidence>
<reference evidence="1 2" key="1">
    <citation type="submission" date="2013-11" db="EMBL/GenBank/DDBJ databases">
        <title>The Genome Sequence of Phytophthora parasitica P1976.</title>
        <authorList>
            <consortium name="The Broad Institute Genomics Platform"/>
            <person name="Russ C."/>
            <person name="Tyler B."/>
            <person name="Panabieres F."/>
            <person name="Shan W."/>
            <person name="Tripathy S."/>
            <person name="Grunwald N."/>
            <person name="Machado M."/>
            <person name="Johnson C.S."/>
            <person name="Walker B."/>
            <person name="Young S."/>
            <person name="Zeng Q."/>
            <person name="Gargeya S."/>
            <person name="Fitzgerald M."/>
            <person name="Haas B."/>
            <person name="Abouelleil A."/>
            <person name="Allen A.W."/>
            <person name="Alvarado L."/>
            <person name="Arachchi H.M."/>
            <person name="Berlin A.M."/>
            <person name="Chapman S.B."/>
            <person name="Gainer-Dewar J."/>
            <person name="Goldberg J."/>
            <person name="Griggs A."/>
            <person name="Gujja S."/>
            <person name="Hansen M."/>
            <person name="Howarth C."/>
            <person name="Imamovic A."/>
            <person name="Ireland A."/>
            <person name="Larimer J."/>
            <person name="McCowan C."/>
            <person name="Murphy C."/>
            <person name="Pearson M."/>
            <person name="Poon T.W."/>
            <person name="Priest M."/>
            <person name="Roberts A."/>
            <person name="Saif S."/>
            <person name="Shea T."/>
            <person name="Sisk P."/>
            <person name="Sykes S."/>
            <person name="Wortman J."/>
            <person name="Nusbaum C."/>
            <person name="Birren B."/>
        </authorList>
    </citation>
    <scope>NUCLEOTIDE SEQUENCE [LARGE SCALE GENOMIC DNA]</scope>
    <source>
        <strain evidence="1 2">P1976</strain>
    </source>
</reference>
<gene>
    <name evidence="1" type="ORF">F444_03093</name>
</gene>
<accession>A0A081AV91</accession>
<protein>
    <submittedName>
        <fullName evidence="1">Uncharacterized protein</fullName>
    </submittedName>
</protein>